<name>A0A3L8PSE4_9GAMM</name>
<evidence type="ECO:0000256" key="1">
    <source>
        <dbReference type="SAM" id="MobiDB-lite"/>
    </source>
</evidence>
<dbReference type="AlphaFoldDB" id="A0A3L8PSE4"/>
<reference evidence="2 3" key="1">
    <citation type="submission" date="2018-09" db="EMBL/GenBank/DDBJ databases">
        <title>Phylogeny of the Shewanellaceae, and recommendation for two new genera, Pseudoshewanella and Parashewanella.</title>
        <authorList>
            <person name="Wang G."/>
        </authorList>
    </citation>
    <scope>NUCLEOTIDE SEQUENCE [LARGE SCALE GENOMIC DNA]</scope>
    <source>
        <strain evidence="2 3">C51</strain>
    </source>
</reference>
<feature type="compositionally biased region" description="Acidic residues" evidence="1">
    <location>
        <begin position="191"/>
        <end position="207"/>
    </location>
</feature>
<keyword evidence="3" id="KW-1185">Reference proteome</keyword>
<organism evidence="2 3">
    <name type="scientific">Parashewanella curva</name>
    <dbReference type="NCBI Taxonomy" id="2338552"/>
    <lineage>
        <taxon>Bacteria</taxon>
        <taxon>Pseudomonadati</taxon>
        <taxon>Pseudomonadota</taxon>
        <taxon>Gammaproteobacteria</taxon>
        <taxon>Alteromonadales</taxon>
        <taxon>Shewanellaceae</taxon>
        <taxon>Parashewanella</taxon>
    </lineage>
</organism>
<dbReference type="Proteomes" id="UP000281474">
    <property type="component" value="Unassembled WGS sequence"/>
</dbReference>
<feature type="compositionally biased region" description="Acidic residues" evidence="1">
    <location>
        <begin position="145"/>
        <end position="155"/>
    </location>
</feature>
<feature type="region of interest" description="Disordered" evidence="1">
    <location>
        <begin position="168"/>
        <end position="207"/>
    </location>
</feature>
<accession>A0A3L8PSE4</accession>
<proteinExistence type="predicted"/>
<evidence type="ECO:0000313" key="3">
    <source>
        <dbReference type="Proteomes" id="UP000281474"/>
    </source>
</evidence>
<gene>
    <name evidence="2" type="ORF">D5018_17815</name>
</gene>
<sequence length="337" mass="36872">MKVKLYSQELNQYFHGVTKGYSIFCRNAGEVLMTIHNGMGYRVLPTYGLGTLETITDKVSEHLPSVDTLVSGSILVGATFGLGNNPGVWLGVGVGIVYCVVSHNSGRIAQFFKPQENTHQVQRQTNLALTTKAPENLNVSGYNDSESDSDTDDENLNPRAYKIIDSDFFKPQGSTHQEQRQTNPALTITEDISEPESSNESDSEIVEENVNTEAIKQFDDDSLPTITSSTDSPVANVFSPSPFAPSDDMAYTVKPSQSSINSAITIMPTSEGSNALLLQHLTQLRLVTNSIPADVLLTTLERHSSFNELKIKMTEDGNSQEVIVKGFHFVSNSDNQT</sequence>
<protein>
    <submittedName>
        <fullName evidence="2">Uncharacterized protein</fullName>
    </submittedName>
</protein>
<comment type="caution">
    <text evidence="2">The sequence shown here is derived from an EMBL/GenBank/DDBJ whole genome shotgun (WGS) entry which is preliminary data.</text>
</comment>
<feature type="compositionally biased region" description="Polar residues" evidence="1">
    <location>
        <begin position="172"/>
        <end position="186"/>
    </location>
</feature>
<feature type="region of interest" description="Disordered" evidence="1">
    <location>
        <begin position="128"/>
        <end position="156"/>
    </location>
</feature>
<dbReference type="EMBL" id="QZEI01000078">
    <property type="protein sequence ID" value="RLV58337.1"/>
    <property type="molecule type" value="Genomic_DNA"/>
</dbReference>
<evidence type="ECO:0000313" key="2">
    <source>
        <dbReference type="EMBL" id="RLV58337.1"/>
    </source>
</evidence>